<evidence type="ECO:0000313" key="1">
    <source>
        <dbReference type="EMBL" id="WKA02290.1"/>
    </source>
</evidence>
<name>A0ABY9D3X6_VITVI</name>
<sequence>MKKDSWLFEQAGQLNYRNEEAYLYNYIEMRLSNLFFKWFSFGIGRLAGIMQIFKNVIWVGPVHVQWAGPRPTSWAWQPMISDLRWTGLDGLAQFCLPSQASPVLFNLQNKVKEGKSE</sequence>
<organism evidence="1 2">
    <name type="scientific">Vitis vinifera</name>
    <name type="common">Grape</name>
    <dbReference type="NCBI Taxonomy" id="29760"/>
    <lineage>
        <taxon>Eukaryota</taxon>
        <taxon>Viridiplantae</taxon>
        <taxon>Streptophyta</taxon>
        <taxon>Embryophyta</taxon>
        <taxon>Tracheophyta</taxon>
        <taxon>Spermatophyta</taxon>
        <taxon>Magnoliopsida</taxon>
        <taxon>eudicotyledons</taxon>
        <taxon>Gunneridae</taxon>
        <taxon>Pentapetalae</taxon>
        <taxon>rosids</taxon>
        <taxon>Vitales</taxon>
        <taxon>Vitaceae</taxon>
        <taxon>Viteae</taxon>
        <taxon>Vitis</taxon>
    </lineage>
</organism>
<accession>A0ABY9D3X6</accession>
<gene>
    <name evidence="1" type="ORF">VitviT2T_020498</name>
</gene>
<reference evidence="1 2" key="1">
    <citation type="journal article" date="2023" name="Hortic Res">
        <title>The complete reference genome for grapevine (Vitis vinifera L.) genetics and breeding.</title>
        <authorList>
            <person name="Shi X."/>
            <person name="Cao S."/>
            <person name="Wang X."/>
            <person name="Huang S."/>
            <person name="Wang Y."/>
            <person name="Liu Z."/>
            <person name="Liu W."/>
            <person name="Leng X."/>
            <person name="Peng Y."/>
            <person name="Wang N."/>
            <person name="Wang Y."/>
            <person name="Ma Z."/>
            <person name="Xu X."/>
            <person name="Zhang F."/>
            <person name="Xue H."/>
            <person name="Zhong H."/>
            <person name="Wang Y."/>
            <person name="Zhang K."/>
            <person name="Velt A."/>
            <person name="Avia K."/>
            <person name="Holtgrawe D."/>
            <person name="Grimplet J."/>
            <person name="Matus J.T."/>
            <person name="Ware D."/>
            <person name="Wu X."/>
            <person name="Wang H."/>
            <person name="Liu C."/>
            <person name="Fang Y."/>
            <person name="Rustenholz C."/>
            <person name="Cheng Z."/>
            <person name="Xiao H."/>
            <person name="Zhou Y."/>
        </authorList>
    </citation>
    <scope>NUCLEOTIDE SEQUENCE [LARGE SCALE GENOMIC DNA]</scope>
    <source>
        <strain evidence="2">cv. Pinot noir / PN40024</strain>
        <tissue evidence="1">Leaf</tissue>
    </source>
</reference>
<proteinExistence type="predicted"/>
<dbReference type="Proteomes" id="UP001227230">
    <property type="component" value="Chromosome 13"/>
</dbReference>
<keyword evidence="2" id="KW-1185">Reference proteome</keyword>
<evidence type="ECO:0000313" key="2">
    <source>
        <dbReference type="Proteomes" id="UP001227230"/>
    </source>
</evidence>
<dbReference type="EMBL" id="CP126660">
    <property type="protein sequence ID" value="WKA02290.1"/>
    <property type="molecule type" value="Genomic_DNA"/>
</dbReference>
<protein>
    <submittedName>
        <fullName evidence="1">Uncharacterized protein</fullName>
    </submittedName>
</protein>